<accession>A0A251ULL6</accession>
<proteinExistence type="predicted"/>
<evidence type="ECO:0000313" key="2">
    <source>
        <dbReference type="EMBL" id="OTG23201.1"/>
    </source>
</evidence>
<dbReference type="Proteomes" id="UP000215914">
    <property type="component" value="Chromosome 6"/>
</dbReference>
<dbReference type="EMBL" id="CM007895">
    <property type="protein sequence ID" value="OTG23201.1"/>
    <property type="molecule type" value="Genomic_DNA"/>
</dbReference>
<protein>
    <submittedName>
        <fullName evidence="2">Uncharacterized protein</fullName>
    </submittedName>
</protein>
<reference evidence="1" key="3">
    <citation type="submission" date="2020-06" db="EMBL/GenBank/DDBJ databases">
        <title>Helianthus annuus Genome sequencing and assembly Release 2.</title>
        <authorList>
            <person name="Gouzy J."/>
            <person name="Langlade N."/>
            <person name="Munos S."/>
        </authorList>
    </citation>
    <scope>NUCLEOTIDE SEQUENCE</scope>
    <source>
        <tissue evidence="1">Leaves</tissue>
    </source>
</reference>
<evidence type="ECO:0000313" key="1">
    <source>
        <dbReference type="EMBL" id="KAF5802713.1"/>
    </source>
</evidence>
<gene>
    <name evidence="2" type="ORF">HannXRQ_Chr06g0179791</name>
    <name evidence="1" type="ORF">HanXRQr2_Chr06g0262791</name>
</gene>
<dbReference type="InParanoid" id="A0A251ULL6"/>
<evidence type="ECO:0000313" key="3">
    <source>
        <dbReference type="Proteomes" id="UP000215914"/>
    </source>
</evidence>
<organism evidence="2 3">
    <name type="scientific">Helianthus annuus</name>
    <name type="common">Common sunflower</name>
    <dbReference type="NCBI Taxonomy" id="4232"/>
    <lineage>
        <taxon>Eukaryota</taxon>
        <taxon>Viridiplantae</taxon>
        <taxon>Streptophyta</taxon>
        <taxon>Embryophyta</taxon>
        <taxon>Tracheophyta</taxon>
        <taxon>Spermatophyta</taxon>
        <taxon>Magnoliopsida</taxon>
        <taxon>eudicotyledons</taxon>
        <taxon>Gunneridae</taxon>
        <taxon>Pentapetalae</taxon>
        <taxon>asterids</taxon>
        <taxon>campanulids</taxon>
        <taxon>Asterales</taxon>
        <taxon>Asteraceae</taxon>
        <taxon>Asteroideae</taxon>
        <taxon>Heliantheae alliance</taxon>
        <taxon>Heliantheae</taxon>
        <taxon>Helianthus</taxon>
    </lineage>
</organism>
<dbReference type="EMBL" id="MNCJ02000321">
    <property type="protein sequence ID" value="KAF5802713.1"/>
    <property type="molecule type" value="Genomic_DNA"/>
</dbReference>
<sequence length="56" mass="5730">MFCFGSVNEVAPVNTTGGLVNASQGKSMVRSGVSGQIQTGYGSMVTGSGHRVNHET</sequence>
<reference evidence="1 3" key="1">
    <citation type="journal article" date="2017" name="Nature">
        <title>The sunflower genome provides insights into oil metabolism, flowering and Asterid evolution.</title>
        <authorList>
            <person name="Badouin H."/>
            <person name="Gouzy J."/>
            <person name="Grassa C.J."/>
            <person name="Murat F."/>
            <person name="Staton S.E."/>
            <person name="Cottret L."/>
            <person name="Lelandais-Briere C."/>
            <person name="Owens G.L."/>
            <person name="Carrere S."/>
            <person name="Mayjonade B."/>
            <person name="Legrand L."/>
            <person name="Gill N."/>
            <person name="Kane N.C."/>
            <person name="Bowers J.E."/>
            <person name="Hubner S."/>
            <person name="Bellec A."/>
            <person name="Berard A."/>
            <person name="Berges H."/>
            <person name="Blanchet N."/>
            <person name="Boniface M.C."/>
            <person name="Brunel D."/>
            <person name="Catrice O."/>
            <person name="Chaidir N."/>
            <person name="Claudel C."/>
            <person name="Donnadieu C."/>
            <person name="Faraut T."/>
            <person name="Fievet G."/>
            <person name="Helmstetter N."/>
            <person name="King M."/>
            <person name="Knapp S.J."/>
            <person name="Lai Z."/>
            <person name="Le Paslier M.C."/>
            <person name="Lippi Y."/>
            <person name="Lorenzon L."/>
            <person name="Mandel J.R."/>
            <person name="Marage G."/>
            <person name="Marchand G."/>
            <person name="Marquand E."/>
            <person name="Bret-Mestries E."/>
            <person name="Morien E."/>
            <person name="Nambeesan S."/>
            <person name="Nguyen T."/>
            <person name="Pegot-Espagnet P."/>
            <person name="Pouilly N."/>
            <person name="Raftis F."/>
            <person name="Sallet E."/>
            <person name="Schiex T."/>
            <person name="Thomas J."/>
            <person name="Vandecasteele C."/>
            <person name="Vares D."/>
            <person name="Vear F."/>
            <person name="Vautrin S."/>
            <person name="Crespi M."/>
            <person name="Mangin B."/>
            <person name="Burke J.M."/>
            <person name="Salse J."/>
            <person name="Munos S."/>
            <person name="Vincourt P."/>
            <person name="Rieseberg L.H."/>
            <person name="Langlade N.B."/>
        </authorList>
    </citation>
    <scope>NUCLEOTIDE SEQUENCE [LARGE SCALE GENOMIC DNA]</scope>
    <source>
        <strain evidence="3">cv. SF193</strain>
        <tissue evidence="1">Leaves</tissue>
    </source>
</reference>
<dbReference type="AlphaFoldDB" id="A0A251ULL6"/>
<keyword evidence="3" id="KW-1185">Reference proteome</keyword>
<name>A0A251ULL6_HELAN</name>
<dbReference type="Gramene" id="mRNA:HanXRQr2_Chr06g0262791">
    <property type="protein sequence ID" value="CDS:HanXRQr2_Chr06g0262791.1"/>
    <property type="gene ID" value="HanXRQr2_Chr06g0262791"/>
</dbReference>
<reference evidence="2" key="2">
    <citation type="submission" date="2017-02" db="EMBL/GenBank/DDBJ databases">
        <title>Sunflower complete genome.</title>
        <authorList>
            <person name="Langlade N."/>
            <person name="Munos S."/>
        </authorList>
    </citation>
    <scope>NUCLEOTIDE SEQUENCE [LARGE SCALE GENOMIC DNA]</scope>
    <source>
        <tissue evidence="2">Leaves</tissue>
    </source>
</reference>